<evidence type="ECO:0000313" key="1">
    <source>
        <dbReference type="EMBL" id="MBK6264510.1"/>
    </source>
</evidence>
<dbReference type="AlphaFoldDB" id="A0A934WX62"/>
<protein>
    <submittedName>
        <fullName evidence="1">Uncharacterized protein</fullName>
    </submittedName>
</protein>
<dbReference type="Proteomes" id="UP000611723">
    <property type="component" value="Unassembled WGS sequence"/>
</dbReference>
<dbReference type="RefSeq" id="WP_201430202.1">
    <property type="nucleotide sequence ID" value="NZ_JAEQBW010000002.1"/>
</dbReference>
<sequence length="350" mass="40092">MKRLLIKTTILSFVLLTIIISVNVIGDPARIFDDNYEAEMVSILKDNYNVTNISNYDDRAFQKKIIPNLPTSPDILVVGSSRTMLIGNNLSDDLSIYNNSVNRASIYDIIGIYQLYVDNKILPEKIILGIDPGGFNDNNQDNRWFSLRKEYNKFIGKNDQGNHLDLTKIKQLISITYFQESIRNLPKVINGEDRPIPTLVVNNLSNTILTDGSLKYDIRMDSVDNQTIVKKSLEAFNNEGFGLNSFTEISLERINDFQQLINHAKSQNIEIELYMSPFNPHIYQDLIDKYPIILEVEAMVKNIGETNNISTFGSYDPTTLNLSVDDFYDGWHLKTDIIMNIFKKQLDLKE</sequence>
<accession>A0A934WX62</accession>
<keyword evidence="2" id="KW-1185">Reference proteome</keyword>
<evidence type="ECO:0000313" key="2">
    <source>
        <dbReference type="Proteomes" id="UP000611723"/>
    </source>
</evidence>
<name>A0A934WX62_9BACT</name>
<comment type="caution">
    <text evidence="1">The sequence shown here is derived from an EMBL/GenBank/DDBJ whole genome shotgun (WGS) entry which is preliminary data.</text>
</comment>
<proteinExistence type="predicted"/>
<organism evidence="1 2">
    <name type="scientific">Marivirga aurantiaca</name>
    <dbReference type="NCBI Taxonomy" id="2802615"/>
    <lineage>
        <taxon>Bacteria</taxon>
        <taxon>Pseudomonadati</taxon>
        <taxon>Bacteroidota</taxon>
        <taxon>Cytophagia</taxon>
        <taxon>Cytophagales</taxon>
        <taxon>Marivirgaceae</taxon>
        <taxon>Marivirga</taxon>
    </lineage>
</organism>
<dbReference type="EMBL" id="JAEQBW010000002">
    <property type="protein sequence ID" value="MBK6264510.1"/>
    <property type="molecule type" value="Genomic_DNA"/>
</dbReference>
<gene>
    <name evidence="1" type="ORF">JKA74_05625</name>
</gene>
<reference evidence="1" key="1">
    <citation type="submission" date="2021-01" db="EMBL/GenBank/DDBJ databases">
        <title>Marivirga aurantiaca sp. nov., isolated from intertidal surface sediments.</title>
        <authorList>
            <person name="Zhang M."/>
        </authorList>
    </citation>
    <scope>NUCLEOTIDE SEQUENCE</scope>
    <source>
        <strain evidence="1">S37H4</strain>
    </source>
</reference>